<dbReference type="RefSeq" id="WP_381184724.1">
    <property type="nucleotide sequence ID" value="NZ_JBHSFK010000045.1"/>
</dbReference>
<gene>
    <name evidence="2" type="ORF">ACFPIH_45410</name>
</gene>
<accession>A0ABV9B3K3</accession>
<keyword evidence="3" id="KW-1185">Reference proteome</keyword>
<feature type="compositionally biased region" description="Basic and acidic residues" evidence="1">
    <location>
        <begin position="24"/>
        <end position="34"/>
    </location>
</feature>
<evidence type="ECO:0000313" key="3">
    <source>
        <dbReference type="Proteomes" id="UP001595839"/>
    </source>
</evidence>
<reference evidence="3" key="1">
    <citation type="journal article" date="2019" name="Int. J. Syst. Evol. Microbiol.">
        <title>The Global Catalogue of Microorganisms (GCM) 10K type strain sequencing project: providing services to taxonomists for standard genome sequencing and annotation.</title>
        <authorList>
            <consortium name="The Broad Institute Genomics Platform"/>
            <consortium name="The Broad Institute Genome Sequencing Center for Infectious Disease"/>
            <person name="Wu L."/>
            <person name="Ma J."/>
        </authorList>
    </citation>
    <scope>NUCLEOTIDE SEQUENCE [LARGE SCALE GENOMIC DNA]</scope>
    <source>
        <strain evidence="3">CGMCC 4.7177</strain>
    </source>
</reference>
<proteinExistence type="predicted"/>
<protein>
    <submittedName>
        <fullName evidence="2">Uncharacterized protein</fullName>
    </submittedName>
</protein>
<evidence type="ECO:0000256" key="1">
    <source>
        <dbReference type="SAM" id="MobiDB-lite"/>
    </source>
</evidence>
<dbReference type="EMBL" id="JBHSFK010000045">
    <property type="protein sequence ID" value="MFC4506609.1"/>
    <property type="molecule type" value="Genomic_DNA"/>
</dbReference>
<evidence type="ECO:0000313" key="2">
    <source>
        <dbReference type="EMBL" id="MFC4506609.1"/>
    </source>
</evidence>
<name>A0ABV9B3K3_9ACTN</name>
<comment type="caution">
    <text evidence="2">The sequence shown here is derived from an EMBL/GenBank/DDBJ whole genome shotgun (WGS) entry which is preliminary data.</text>
</comment>
<dbReference type="Proteomes" id="UP001595839">
    <property type="component" value="Unassembled WGS sequence"/>
</dbReference>
<sequence>MAWIISPNCGAKRDTSGCYTSPETQERDNRELSEGHLSGKFQAKPSEANTELYASRPPMPEPWIGHGRVSPARVEVSFTDGRFRGRGDNIWMQAPCRARTVEVREL</sequence>
<organism evidence="2 3">
    <name type="scientific">Streptomyces vulcanius</name>
    <dbReference type="NCBI Taxonomy" id="1441876"/>
    <lineage>
        <taxon>Bacteria</taxon>
        <taxon>Bacillati</taxon>
        <taxon>Actinomycetota</taxon>
        <taxon>Actinomycetes</taxon>
        <taxon>Kitasatosporales</taxon>
        <taxon>Streptomycetaceae</taxon>
        <taxon>Streptomyces</taxon>
    </lineage>
</organism>
<feature type="region of interest" description="Disordered" evidence="1">
    <location>
        <begin position="1"/>
        <end position="48"/>
    </location>
</feature>